<evidence type="ECO:0000256" key="8">
    <source>
        <dbReference type="NCBIfam" id="TIGR00188"/>
    </source>
</evidence>
<dbReference type="PANTHER" id="PTHR33992:SF1">
    <property type="entry name" value="RIBONUCLEASE P PROTEIN COMPONENT"/>
    <property type="match status" value="1"/>
</dbReference>
<evidence type="ECO:0000256" key="1">
    <source>
        <dbReference type="ARBA" id="ARBA00002663"/>
    </source>
</evidence>
<evidence type="ECO:0000256" key="7">
    <source>
        <dbReference type="HAMAP-Rule" id="MF_00227"/>
    </source>
</evidence>
<dbReference type="EC" id="3.1.26.5" evidence="7 8"/>
<dbReference type="Proteomes" id="UP001139226">
    <property type="component" value="Unassembled WGS sequence"/>
</dbReference>
<keyword evidence="4 7" id="KW-0255">Endonuclease</keyword>
<comment type="subunit">
    <text evidence="7">Consists of a catalytic RNA component (M1 or rnpB) and a protein subunit.</text>
</comment>
<sequence>MNQKFGKKDRLKSKKIIDRLFIEGKSVKSYPLKLVYVPEDNSDETGLNTAVSVPKKLVKTAVQRNRIKRLMREVFRKNKYLVINQLTSSYAFMFIYISRDEISYEQLEKSMIKVLEKFNDQHKAAEKVQ</sequence>
<feature type="transmembrane region" description="Helical" evidence="9">
    <location>
        <begin position="80"/>
        <end position="97"/>
    </location>
</feature>
<dbReference type="GO" id="GO:0001682">
    <property type="term" value="P:tRNA 5'-leader removal"/>
    <property type="evidence" value="ECO:0007669"/>
    <property type="project" value="UniProtKB-UniRule"/>
</dbReference>
<dbReference type="PANTHER" id="PTHR33992">
    <property type="entry name" value="RIBONUCLEASE P PROTEIN COMPONENT"/>
    <property type="match status" value="1"/>
</dbReference>
<dbReference type="AlphaFoldDB" id="A0A9X1V1I2"/>
<dbReference type="GO" id="GO:0000049">
    <property type="term" value="F:tRNA binding"/>
    <property type="evidence" value="ECO:0007669"/>
    <property type="project" value="UniProtKB-UniRule"/>
</dbReference>
<gene>
    <name evidence="7 10" type="primary">rnpA</name>
    <name evidence="10" type="ORF">ML462_04720</name>
</gene>
<keyword evidence="9" id="KW-0812">Transmembrane</keyword>
<keyword evidence="9" id="KW-0472">Membrane</keyword>
<proteinExistence type="inferred from homology"/>
<dbReference type="Gene3D" id="3.30.230.10">
    <property type="match status" value="1"/>
</dbReference>
<reference evidence="10" key="1">
    <citation type="submission" date="2022-03" db="EMBL/GenBank/DDBJ databases">
        <title>Gramella crocea sp. nov., isolated from activated sludge of a seafood processing plant.</title>
        <authorList>
            <person name="Zhang X."/>
        </authorList>
    </citation>
    <scope>NUCLEOTIDE SEQUENCE</scope>
    <source>
        <strain evidence="10">YJ019</strain>
    </source>
</reference>
<evidence type="ECO:0000256" key="3">
    <source>
        <dbReference type="ARBA" id="ARBA00022722"/>
    </source>
</evidence>
<evidence type="ECO:0000256" key="5">
    <source>
        <dbReference type="ARBA" id="ARBA00022801"/>
    </source>
</evidence>
<name>A0A9X1V1I2_9FLAO</name>
<dbReference type="RefSeq" id="WP_240712597.1">
    <property type="nucleotide sequence ID" value="NZ_JAKVTV010000001.1"/>
</dbReference>
<keyword evidence="9" id="KW-1133">Transmembrane helix</keyword>
<keyword evidence="2 7" id="KW-0819">tRNA processing</keyword>
<organism evidence="10 11">
    <name type="scientific">Christiangramia lutea</name>
    <dbReference type="NCBI Taxonomy" id="1607951"/>
    <lineage>
        <taxon>Bacteria</taxon>
        <taxon>Pseudomonadati</taxon>
        <taxon>Bacteroidota</taxon>
        <taxon>Flavobacteriia</taxon>
        <taxon>Flavobacteriales</taxon>
        <taxon>Flavobacteriaceae</taxon>
        <taxon>Christiangramia</taxon>
    </lineage>
</organism>
<dbReference type="InterPro" id="IPR014721">
    <property type="entry name" value="Ribsml_uS5_D2-typ_fold_subgr"/>
</dbReference>
<dbReference type="InterPro" id="IPR000100">
    <property type="entry name" value="RNase_P"/>
</dbReference>
<dbReference type="GO" id="GO:0030677">
    <property type="term" value="C:ribonuclease P complex"/>
    <property type="evidence" value="ECO:0007669"/>
    <property type="project" value="TreeGrafter"/>
</dbReference>
<comment type="similarity">
    <text evidence="7">Belongs to the RnpA family.</text>
</comment>
<evidence type="ECO:0000256" key="9">
    <source>
        <dbReference type="SAM" id="Phobius"/>
    </source>
</evidence>
<comment type="caution">
    <text evidence="10">The sequence shown here is derived from an EMBL/GenBank/DDBJ whole genome shotgun (WGS) entry which is preliminary data.</text>
</comment>
<comment type="catalytic activity">
    <reaction evidence="7">
        <text>Endonucleolytic cleavage of RNA, removing 5'-extranucleotides from tRNA precursor.</text>
        <dbReference type="EC" id="3.1.26.5"/>
    </reaction>
</comment>
<dbReference type="GO" id="GO:0042781">
    <property type="term" value="F:3'-tRNA processing endoribonuclease activity"/>
    <property type="evidence" value="ECO:0007669"/>
    <property type="project" value="TreeGrafter"/>
</dbReference>
<evidence type="ECO:0000256" key="6">
    <source>
        <dbReference type="ARBA" id="ARBA00022884"/>
    </source>
</evidence>
<keyword evidence="3 7" id="KW-0540">Nuclease</keyword>
<dbReference type="SUPFAM" id="SSF54211">
    <property type="entry name" value="Ribosomal protein S5 domain 2-like"/>
    <property type="match status" value="1"/>
</dbReference>
<dbReference type="EMBL" id="JAKVTV010000001">
    <property type="protein sequence ID" value="MCH4822468.1"/>
    <property type="molecule type" value="Genomic_DNA"/>
</dbReference>
<evidence type="ECO:0000313" key="10">
    <source>
        <dbReference type="EMBL" id="MCH4822468.1"/>
    </source>
</evidence>
<keyword evidence="5 7" id="KW-0378">Hydrolase</keyword>
<keyword evidence="6 7" id="KW-0694">RNA-binding</keyword>
<evidence type="ECO:0000256" key="2">
    <source>
        <dbReference type="ARBA" id="ARBA00022694"/>
    </source>
</evidence>
<comment type="function">
    <text evidence="1 7">RNaseP catalyzes the removal of the 5'-leader sequence from pre-tRNA to produce the mature 5'-terminus. It can also cleave other RNA substrates such as 4.5S RNA. The protein component plays an auxiliary but essential role in vivo by binding to the 5'-leader sequence and broadening the substrate specificity of the ribozyme.</text>
</comment>
<dbReference type="InterPro" id="IPR020539">
    <property type="entry name" value="RNase_P_CS"/>
</dbReference>
<accession>A0A9X1V1I2</accession>
<dbReference type="GO" id="GO:0004526">
    <property type="term" value="F:ribonuclease P activity"/>
    <property type="evidence" value="ECO:0007669"/>
    <property type="project" value="UniProtKB-UniRule"/>
</dbReference>
<dbReference type="HAMAP" id="MF_00227">
    <property type="entry name" value="RNase_P"/>
    <property type="match status" value="1"/>
</dbReference>
<dbReference type="PROSITE" id="PS00648">
    <property type="entry name" value="RIBONUCLEASE_P"/>
    <property type="match status" value="1"/>
</dbReference>
<dbReference type="InterPro" id="IPR020568">
    <property type="entry name" value="Ribosomal_Su5_D2-typ_SF"/>
</dbReference>
<dbReference type="Pfam" id="PF00825">
    <property type="entry name" value="Ribonuclease_P"/>
    <property type="match status" value="1"/>
</dbReference>
<evidence type="ECO:0000313" key="11">
    <source>
        <dbReference type="Proteomes" id="UP001139226"/>
    </source>
</evidence>
<evidence type="ECO:0000256" key="4">
    <source>
        <dbReference type="ARBA" id="ARBA00022759"/>
    </source>
</evidence>
<keyword evidence="11" id="KW-1185">Reference proteome</keyword>
<protein>
    <recommendedName>
        <fullName evidence="7 8">Ribonuclease P protein component</fullName>
        <shortName evidence="7">RNase P protein</shortName>
        <shortName evidence="7">RNaseP protein</shortName>
        <ecNumber evidence="7 8">3.1.26.5</ecNumber>
    </recommendedName>
    <alternativeName>
        <fullName evidence="7">Protein C5</fullName>
    </alternativeName>
</protein>
<dbReference type="NCBIfam" id="TIGR00188">
    <property type="entry name" value="rnpA"/>
    <property type="match status" value="1"/>
</dbReference>